<keyword evidence="3" id="KW-1185">Reference proteome</keyword>
<gene>
    <name evidence="2" type="ORF">E2C01_000285</name>
</gene>
<proteinExistence type="predicted"/>
<name>A0A5B7CDW8_PORTR</name>
<dbReference type="Proteomes" id="UP000324222">
    <property type="component" value="Unassembled WGS sequence"/>
</dbReference>
<keyword evidence="1" id="KW-0732">Signal</keyword>
<feature type="chain" id="PRO_5022889382" evidence="1">
    <location>
        <begin position="18"/>
        <end position="85"/>
    </location>
</feature>
<protein>
    <submittedName>
        <fullName evidence="2">Uncharacterized protein</fullName>
    </submittedName>
</protein>
<accession>A0A5B7CDW8</accession>
<dbReference type="AlphaFoldDB" id="A0A5B7CDW8"/>
<dbReference type="EMBL" id="VSRR010000006">
    <property type="protein sequence ID" value="MPC07719.1"/>
    <property type="molecule type" value="Genomic_DNA"/>
</dbReference>
<reference evidence="2 3" key="1">
    <citation type="submission" date="2019-05" db="EMBL/GenBank/DDBJ databases">
        <title>Another draft genome of Portunus trituberculatus and its Hox gene families provides insights of decapod evolution.</title>
        <authorList>
            <person name="Jeong J.-H."/>
            <person name="Song I."/>
            <person name="Kim S."/>
            <person name="Choi T."/>
            <person name="Kim D."/>
            <person name="Ryu S."/>
            <person name="Kim W."/>
        </authorList>
    </citation>
    <scope>NUCLEOTIDE SEQUENCE [LARGE SCALE GENOMIC DNA]</scope>
    <source>
        <tissue evidence="2">Muscle</tissue>
    </source>
</reference>
<feature type="signal peptide" evidence="1">
    <location>
        <begin position="1"/>
        <end position="17"/>
    </location>
</feature>
<sequence>MFSLYTYFLVYGRLVQGSCWCGTRQVIRQKRTILEAPRHRVWEPQNKRDKQINQVFKSPKCPAPRPDLVLRYLAIPRDKLAMMSY</sequence>
<evidence type="ECO:0000256" key="1">
    <source>
        <dbReference type="SAM" id="SignalP"/>
    </source>
</evidence>
<evidence type="ECO:0000313" key="3">
    <source>
        <dbReference type="Proteomes" id="UP000324222"/>
    </source>
</evidence>
<comment type="caution">
    <text evidence="2">The sequence shown here is derived from an EMBL/GenBank/DDBJ whole genome shotgun (WGS) entry which is preliminary data.</text>
</comment>
<organism evidence="2 3">
    <name type="scientific">Portunus trituberculatus</name>
    <name type="common">Swimming crab</name>
    <name type="synonym">Neptunus trituberculatus</name>
    <dbReference type="NCBI Taxonomy" id="210409"/>
    <lineage>
        <taxon>Eukaryota</taxon>
        <taxon>Metazoa</taxon>
        <taxon>Ecdysozoa</taxon>
        <taxon>Arthropoda</taxon>
        <taxon>Crustacea</taxon>
        <taxon>Multicrustacea</taxon>
        <taxon>Malacostraca</taxon>
        <taxon>Eumalacostraca</taxon>
        <taxon>Eucarida</taxon>
        <taxon>Decapoda</taxon>
        <taxon>Pleocyemata</taxon>
        <taxon>Brachyura</taxon>
        <taxon>Eubrachyura</taxon>
        <taxon>Portunoidea</taxon>
        <taxon>Portunidae</taxon>
        <taxon>Portuninae</taxon>
        <taxon>Portunus</taxon>
    </lineage>
</organism>
<evidence type="ECO:0000313" key="2">
    <source>
        <dbReference type="EMBL" id="MPC07719.1"/>
    </source>
</evidence>